<accession>A0A4D7AXP1</accession>
<protein>
    <submittedName>
        <fullName evidence="3">Uncharacterized protein</fullName>
    </submittedName>
</protein>
<keyword evidence="2" id="KW-1133">Transmembrane helix</keyword>
<organism evidence="3 4">
    <name type="scientific">Phreatobacter stygius</name>
    <dbReference type="NCBI Taxonomy" id="1940610"/>
    <lineage>
        <taxon>Bacteria</taxon>
        <taxon>Pseudomonadati</taxon>
        <taxon>Pseudomonadota</taxon>
        <taxon>Alphaproteobacteria</taxon>
        <taxon>Hyphomicrobiales</taxon>
        <taxon>Phreatobacteraceae</taxon>
        <taxon>Phreatobacter</taxon>
    </lineage>
</organism>
<feature type="transmembrane region" description="Helical" evidence="2">
    <location>
        <begin position="48"/>
        <end position="65"/>
    </location>
</feature>
<proteinExistence type="predicted"/>
<dbReference type="AlphaFoldDB" id="A0A4D7AXP1"/>
<feature type="compositionally biased region" description="Basic and acidic residues" evidence="1">
    <location>
        <begin position="1"/>
        <end position="13"/>
    </location>
</feature>
<name>A0A4D7AXP1_9HYPH</name>
<evidence type="ECO:0000313" key="3">
    <source>
        <dbReference type="EMBL" id="QCI63558.1"/>
    </source>
</evidence>
<dbReference type="RefSeq" id="WP_136959016.1">
    <property type="nucleotide sequence ID" value="NZ_CP039690.1"/>
</dbReference>
<dbReference type="EMBL" id="CP039690">
    <property type="protein sequence ID" value="QCI63558.1"/>
    <property type="molecule type" value="Genomic_DNA"/>
</dbReference>
<evidence type="ECO:0000256" key="2">
    <source>
        <dbReference type="SAM" id="Phobius"/>
    </source>
</evidence>
<keyword evidence="2" id="KW-0812">Transmembrane</keyword>
<keyword evidence="2" id="KW-0472">Membrane</keyword>
<dbReference type="Proteomes" id="UP000298781">
    <property type="component" value="Chromosome"/>
</dbReference>
<keyword evidence="4" id="KW-1185">Reference proteome</keyword>
<gene>
    <name evidence="3" type="ORF">E8M01_04485</name>
</gene>
<sequence>MNQDEGTRSDKPRGPSWQTWADATRPADHPAPDGFNKWDERVRNRQNIAAAIVVIIVGVTTYFVFDELRTSSRILACMEAGHRNCVPLDISRPASR</sequence>
<reference evidence="3 4" key="1">
    <citation type="submission" date="2019-04" db="EMBL/GenBank/DDBJ databases">
        <title>Phreatobacter aquaticus sp. nov.</title>
        <authorList>
            <person name="Choi A."/>
        </authorList>
    </citation>
    <scope>NUCLEOTIDE SEQUENCE [LARGE SCALE GENOMIC DNA]</scope>
    <source>
        <strain evidence="3 4">KCTC 52518</strain>
    </source>
</reference>
<feature type="compositionally biased region" description="Basic and acidic residues" evidence="1">
    <location>
        <begin position="25"/>
        <end position="37"/>
    </location>
</feature>
<evidence type="ECO:0000313" key="4">
    <source>
        <dbReference type="Proteomes" id="UP000298781"/>
    </source>
</evidence>
<evidence type="ECO:0000256" key="1">
    <source>
        <dbReference type="SAM" id="MobiDB-lite"/>
    </source>
</evidence>
<dbReference type="OrthoDB" id="8480500at2"/>
<dbReference type="KEGG" id="pstg:E8M01_04485"/>
<feature type="region of interest" description="Disordered" evidence="1">
    <location>
        <begin position="1"/>
        <end position="37"/>
    </location>
</feature>